<protein>
    <recommendedName>
        <fullName evidence="3">Small acidic protein 1</fullName>
    </recommendedName>
</protein>
<reference evidence="1 2" key="1">
    <citation type="journal article" date="2013" name="Genome Biol.">
        <title>Genome of Acanthamoeba castellanii highlights extensive lateral gene transfer and early evolution of tyrosine kinase signaling.</title>
        <authorList>
            <person name="Clarke M."/>
            <person name="Lohan A.J."/>
            <person name="Liu B."/>
            <person name="Lagkouvardos I."/>
            <person name="Roy S."/>
            <person name="Zafar N."/>
            <person name="Bertelli C."/>
            <person name="Schilde C."/>
            <person name="Kianianmomeni A."/>
            <person name="Burglin T.R."/>
            <person name="Frech C."/>
            <person name="Turcotte B."/>
            <person name="Kopec K.O."/>
            <person name="Synnott J.M."/>
            <person name="Choo C."/>
            <person name="Paponov I."/>
            <person name="Finkler A."/>
            <person name="Soon Heng Tan C."/>
            <person name="Hutchins A.P."/>
            <person name="Weinmeier T."/>
            <person name="Rattei T."/>
            <person name="Chu J.S."/>
            <person name="Gimenez G."/>
            <person name="Irimia M."/>
            <person name="Rigden D.J."/>
            <person name="Fitzpatrick D.A."/>
            <person name="Lorenzo-Morales J."/>
            <person name="Bateman A."/>
            <person name="Chiu C.H."/>
            <person name="Tang P."/>
            <person name="Hegemann P."/>
            <person name="Fromm H."/>
            <person name="Raoult D."/>
            <person name="Greub G."/>
            <person name="Miranda-Saavedra D."/>
            <person name="Chen N."/>
            <person name="Nash P."/>
            <person name="Ginger M.L."/>
            <person name="Horn M."/>
            <person name="Schaap P."/>
            <person name="Caler L."/>
            <person name="Loftus B."/>
        </authorList>
    </citation>
    <scope>NUCLEOTIDE SEQUENCE [LARGE SCALE GENOMIC DNA]</scope>
    <source>
        <strain evidence="1 2">Neff</strain>
    </source>
</reference>
<dbReference type="KEGG" id="acan:ACA1_164970"/>
<dbReference type="Proteomes" id="UP000011083">
    <property type="component" value="Unassembled WGS sequence"/>
</dbReference>
<name>L8GRN4_ACACF</name>
<keyword evidence="2" id="KW-1185">Reference proteome</keyword>
<accession>L8GRN4</accession>
<dbReference type="AlphaFoldDB" id="L8GRN4"/>
<dbReference type="GeneID" id="14916248"/>
<evidence type="ECO:0000313" key="2">
    <source>
        <dbReference type="Proteomes" id="UP000011083"/>
    </source>
</evidence>
<dbReference type="RefSeq" id="XP_004337628.1">
    <property type="nucleotide sequence ID" value="XM_004337580.1"/>
</dbReference>
<evidence type="ECO:0000313" key="1">
    <source>
        <dbReference type="EMBL" id="ELR15615.1"/>
    </source>
</evidence>
<sequence>MNAMKGFFSAPQMEDPSGMYMMDMDMDHDDAVAIMAAMQESEGPQVKMVDLDFFNDFGDDFDDDDLN</sequence>
<dbReference type="EMBL" id="KB008026">
    <property type="protein sequence ID" value="ELR15615.1"/>
    <property type="molecule type" value="Genomic_DNA"/>
</dbReference>
<gene>
    <name evidence="1" type="ORF">ACA1_164970</name>
</gene>
<organism evidence="1 2">
    <name type="scientific">Acanthamoeba castellanii (strain ATCC 30010 / Neff)</name>
    <dbReference type="NCBI Taxonomy" id="1257118"/>
    <lineage>
        <taxon>Eukaryota</taxon>
        <taxon>Amoebozoa</taxon>
        <taxon>Discosea</taxon>
        <taxon>Longamoebia</taxon>
        <taxon>Centramoebida</taxon>
        <taxon>Acanthamoebidae</taxon>
        <taxon>Acanthamoeba</taxon>
    </lineage>
</organism>
<proteinExistence type="predicted"/>
<dbReference type="VEuPathDB" id="AmoebaDB:ACA1_164970"/>
<evidence type="ECO:0008006" key="3">
    <source>
        <dbReference type="Google" id="ProtNLM"/>
    </source>
</evidence>